<keyword evidence="4" id="KW-1185">Reference proteome</keyword>
<dbReference type="Gene3D" id="3.40.630.30">
    <property type="match status" value="1"/>
</dbReference>
<dbReference type="InterPro" id="IPR039143">
    <property type="entry name" value="GNPNAT1-like"/>
</dbReference>
<reference evidence="3" key="1">
    <citation type="submission" date="2021-01" db="EMBL/GenBank/DDBJ databases">
        <authorList>
            <person name="Eckstrom K.M.E."/>
        </authorList>
    </citation>
    <scope>NUCLEOTIDE SEQUENCE</scope>
    <source>
        <strain evidence="3">UVCC 0001</strain>
    </source>
</reference>
<sequence length="89" mass="10057">MSDPDRFQLRRLEATDYQKRIFRSLTAQPDVYYIAVIEDTESQKVVGSASLVIEQKFLRNGGKCGHIEDVVVDSACRGHRLGLRCDGEV</sequence>
<dbReference type="CDD" id="cd04301">
    <property type="entry name" value="NAT_SF"/>
    <property type="match status" value="1"/>
</dbReference>
<comment type="pathway">
    <text evidence="1">Nucleotide-sugar biosynthesis; UDP-N-acetyl-alpha-D-glucosamine biosynthesis; N-acetyl-alpha-D-glucosamine 1-phosphate from alpha-D-glucosamine 6-phosphate (route I): step 1/2.</text>
</comment>
<dbReference type="EMBL" id="JASFZW010000003">
    <property type="protein sequence ID" value="KAK2079404.1"/>
    <property type="molecule type" value="Genomic_DNA"/>
</dbReference>
<keyword evidence="1" id="KW-0808">Transferase</keyword>
<dbReference type="GO" id="GO:0004343">
    <property type="term" value="F:glucosamine 6-phosphate N-acetyltransferase activity"/>
    <property type="evidence" value="ECO:0007669"/>
    <property type="project" value="UniProtKB-UniRule"/>
</dbReference>
<protein>
    <recommendedName>
        <fullName evidence="1">Glucosamine 6-phosphate N-acetyltransferase</fullName>
        <ecNumber evidence="1">2.3.1.4</ecNumber>
    </recommendedName>
</protein>
<comment type="similarity">
    <text evidence="1">Belongs to the acetyltransferase family. GNA1 subfamily.</text>
</comment>
<name>A0AAD9ILM0_PROWI</name>
<dbReference type="Pfam" id="PF00583">
    <property type="entry name" value="Acetyltransf_1"/>
    <property type="match status" value="1"/>
</dbReference>
<dbReference type="AlphaFoldDB" id="A0AAD9ILM0"/>
<evidence type="ECO:0000313" key="3">
    <source>
        <dbReference type="EMBL" id="KAK2079404.1"/>
    </source>
</evidence>
<comment type="catalytic activity">
    <reaction evidence="1">
        <text>D-glucosamine 6-phosphate + acetyl-CoA = N-acetyl-D-glucosamine 6-phosphate + CoA + H(+)</text>
        <dbReference type="Rhea" id="RHEA:10292"/>
        <dbReference type="ChEBI" id="CHEBI:15378"/>
        <dbReference type="ChEBI" id="CHEBI:57287"/>
        <dbReference type="ChEBI" id="CHEBI:57288"/>
        <dbReference type="ChEBI" id="CHEBI:57513"/>
        <dbReference type="ChEBI" id="CHEBI:58725"/>
        <dbReference type="EC" id="2.3.1.4"/>
    </reaction>
</comment>
<evidence type="ECO:0000259" key="2">
    <source>
        <dbReference type="Pfam" id="PF00583"/>
    </source>
</evidence>
<dbReference type="InterPro" id="IPR000182">
    <property type="entry name" value="GNAT_dom"/>
</dbReference>
<dbReference type="PANTHER" id="PTHR13355:SF11">
    <property type="entry name" value="GLUCOSAMINE 6-PHOSPHATE N-ACETYLTRANSFERASE"/>
    <property type="match status" value="1"/>
</dbReference>
<keyword evidence="1" id="KW-0012">Acyltransferase</keyword>
<evidence type="ECO:0000313" key="4">
    <source>
        <dbReference type="Proteomes" id="UP001255856"/>
    </source>
</evidence>
<dbReference type="GO" id="GO:0006048">
    <property type="term" value="P:UDP-N-acetylglucosamine biosynthetic process"/>
    <property type="evidence" value="ECO:0007669"/>
    <property type="project" value="UniProtKB-UniRule"/>
</dbReference>
<proteinExistence type="inferred from homology"/>
<dbReference type="PANTHER" id="PTHR13355">
    <property type="entry name" value="GLUCOSAMINE 6-PHOSPHATE N-ACETYLTRANSFERASE"/>
    <property type="match status" value="1"/>
</dbReference>
<comment type="subunit">
    <text evidence="1">Homodimer.</text>
</comment>
<comment type="caution">
    <text evidence="3">The sequence shown here is derived from an EMBL/GenBank/DDBJ whole genome shotgun (WGS) entry which is preliminary data.</text>
</comment>
<dbReference type="Proteomes" id="UP001255856">
    <property type="component" value="Unassembled WGS sequence"/>
</dbReference>
<dbReference type="InterPro" id="IPR016181">
    <property type="entry name" value="Acyl_CoA_acyltransferase"/>
</dbReference>
<feature type="domain" description="N-acetyltransferase" evidence="2">
    <location>
        <begin position="19"/>
        <end position="82"/>
    </location>
</feature>
<gene>
    <name evidence="3" type="ORF">QBZ16_003095</name>
</gene>
<accession>A0AAD9ILM0</accession>
<evidence type="ECO:0000256" key="1">
    <source>
        <dbReference type="RuleBase" id="RU365086"/>
    </source>
</evidence>
<dbReference type="SUPFAM" id="SSF55729">
    <property type="entry name" value="Acyl-CoA N-acyltransferases (Nat)"/>
    <property type="match status" value="1"/>
</dbReference>
<organism evidence="3 4">
    <name type="scientific">Prototheca wickerhamii</name>
    <dbReference type="NCBI Taxonomy" id="3111"/>
    <lineage>
        <taxon>Eukaryota</taxon>
        <taxon>Viridiplantae</taxon>
        <taxon>Chlorophyta</taxon>
        <taxon>core chlorophytes</taxon>
        <taxon>Trebouxiophyceae</taxon>
        <taxon>Chlorellales</taxon>
        <taxon>Chlorellaceae</taxon>
        <taxon>Prototheca</taxon>
    </lineage>
</organism>
<dbReference type="EC" id="2.3.1.4" evidence="1"/>